<sequence>EPSSSVVFSSSRSPVTTSSRTVPSPTASAEPTTPSLTEPFFKKSSLLMLSVVGNGLVVLVVVATIVVVALVVCSKRRSRRKALDHVHYDIAMDKVKVKSVKTDKKNENSDHVYETLDIYTPTPESRYGISAIGPTYAAVNAMYKVDEDGEVVDVEENVAYDTANMARVDVNKNIAYAALERKQQLRSNSCRTMPLPDLP</sequence>
<dbReference type="EMBL" id="CASHTH010002413">
    <property type="protein sequence ID" value="CAI8029504.1"/>
    <property type="molecule type" value="Genomic_DNA"/>
</dbReference>
<comment type="caution">
    <text evidence="3">The sequence shown here is derived from an EMBL/GenBank/DDBJ whole genome shotgun (WGS) entry which is preliminary data.</text>
</comment>
<organism evidence="3 4">
    <name type="scientific">Geodia barretti</name>
    <name type="common">Barrett's horny sponge</name>
    <dbReference type="NCBI Taxonomy" id="519541"/>
    <lineage>
        <taxon>Eukaryota</taxon>
        <taxon>Metazoa</taxon>
        <taxon>Porifera</taxon>
        <taxon>Demospongiae</taxon>
        <taxon>Heteroscleromorpha</taxon>
        <taxon>Tetractinellida</taxon>
        <taxon>Astrophorina</taxon>
        <taxon>Geodiidae</taxon>
        <taxon>Geodia</taxon>
    </lineage>
</organism>
<keyword evidence="2" id="KW-1133">Transmembrane helix</keyword>
<evidence type="ECO:0000256" key="2">
    <source>
        <dbReference type="SAM" id="Phobius"/>
    </source>
</evidence>
<protein>
    <submittedName>
        <fullName evidence="3">Uncharacterized protein</fullName>
    </submittedName>
</protein>
<accession>A0AA35SH38</accession>
<proteinExistence type="predicted"/>
<reference evidence="3" key="1">
    <citation type="submission" date="2023-03" db="EMBL/GenBank/DDBJ databases">
        <authorList>
            <person name="Steffen K."/>
            <person name="Cardenas P."/>
        </authorList>
    </citation>
    <scope>NUCLEOTIDE SEQUENCE</scope>
</reference>
<name>A0AA35SH38_GEOBA</name>
<feature type="non-terminal residue" evidence="3">
    <location>
        <position position="1"/>
    </location>
</feature>
<dbReference type="AlphaFoldDB" id="A0AA35SH38"/>
<feature type="transmembrane region" description="Helical" evidence="2">
    <location>
        <begin position="46"/>
        <end position="73"/>
    </location>
</feature>
<evidence type="ECO:0000313" key="3">
    <source>
        <dbReference type="EMBL" id="CAI8029504.1"/>
    </source>
</evidence>
<evidence type="ECO:0000256" key="1">
    <source>
        <dbReference type="SAM" id="MobiDB-lite"/>
    </source>
</evidence>
<keyword evidence="4" id="KW-1185">Reference proteome</keyword>
<keyword evidence="2" id="KW-0472">Membrane</keyword>
<evidence type="ECO:0000313" key="4">
    <source>
        <dbReference type="Proteomes" id="UP001174909"/>
    </source>
</evidence>
<keyword evidence="2" id="KW-0812">Transmembrane</keyword>
<gene>
    <name evidence="3" type="ORF">GBAR_LOCUS16761</name>
</gene>
<dbReference type="Proteomes" id="UP001174909">
    <property type="component" value="Unassembled WGS sequence"/>
</dbReference>
<feature type="region of interest" description="Disordered" evidence="1">
    <location>
        <begin position="1"/>
        <end position="34"/>
    </location>
</feature>